<sequence>MEGNKRRSSGDEIGQALVQEHKRLKEEQESLKSELTRQKNPRPATEIEWRGADSTSQKKTLKKFVEKLISHDKIVQIHFDDVPTNGTTVYNRAENRLLECGYSDSSASKAEPHQTVVVFGVQSLLTAFNMLLSCYPLTSNTEGMEKSSLIYEEIFRKHFKTFTITALQSRNKRKSSGDEINPGLIKKCQDLDEEQEELKSELARQKSPRPATEIEWRGADSTSQKKTLKKVMEKLTSHDKIVQLHFDEVPTDRTTVYSRAEDRLIGCGYSDSSALKTERHQTVVVFGVQSLLTAFNMLLSCYPLTSNTEGMEKRLEDNLKLAEEIGLVVKAVERMVEQNIGKRIQATVVSRLDFFRAAGSCNNGSSHRINLFGYILFMLLTGKNFTDPRGPNIHYLIQKMHNAQQQHVYINI</sequence>
<protein>
    <recommendedName>
        <fullName evidence="2">Transposable element P transposase-like RNase H domain-containing protein</fullName>
    </recommendedName>
</protein>
<feature type="domain" description="Transposable element P transposase-like RNase H" evidence="2">
    <location>
        <begin position="226"/>
        <end position="332"/>
    </location>
</feature>
<evidence type="ECO:0000313" key="4">
    <source>
        <dbReference type="Proteomes" id="UP000092460"/>
    </source>
</evidence>
<dbReference type="AlphaFoldDB" id="A0A1B0BST9"/>
<organism evidence="3 4">
    <name type="scientific">Glossina palpalis gambiensis</name>
    <dbReference type="NCBI Taxonomy" id="67801"/>
    <lineage>
        <taxon>Eukaryota</taxon>
        <taxon>Metazoa</taxon>
        <taxon>Ecdysozoa</taxon>
        <taxon>Arthropoda</taxon>
        <taxon>Hexapoda</taxon>
        <taxon>Insecta</taxon>
        <taxon>Pterygota</taxon>
        <taxon>Neoptera</taxon>
        <taxon>Endopterygota</taxon>
        <taxon>Diptera</taxon>
        <taxon>Brachycera</taxon>
        <taxon>Muscomorpha</taxon>
        <taxon>Hippoboscoidea</taxon>
        <taxon>Glossinidae</taxon>
        <taxon>Glossina</taxon>
    </lineage>
</organism>
<feature type="region of interest" description="Disordered" evidence="1">
    <location>
        <begin position="1"/>
        <end position="53"/>
    </location>
</feature>
<feature type="region of interest" description="Disordered" evidence="1">
    <location>
        <begin position="200"/>
        <end position="221"/>
    </location>
</feature>
<evidence type="ECO:0000259" key="2">
    <source>
        <dbReference type="Pfam" id="PF21787"/>
    </source>
</evidence>
<proteinExistence type="predicted"/>
<dbReference type="InterPro" id="IPR048365">
    <property type="entry name" value="TNP-like_RNaseH_N"/>
</dbReference>
<accession>A0A1B0BST9</accession>
<evidence type="ECO:0000256" key="1">
    <source>
        <dbReference type="SAM" id="MobiDB-lite"/>
    </source>
</evidence>
<name>A0A1B0BST9_9MUSC</name>
<dbReference type="VEuPathDB" id="VectorBase:GPPI039451"/>
<dbReference type="Proteomes" id="UP000092460">
    <property type="component" value="Unassembled WGS sequence"/>
</dbReference>
<feature type="compositionally biased region" description="Basic and acidic residues" evidence="1">
    <location>
        <begin position="19"/>
        <end position="37"/>
    </location>
</feature>
<dbReference type="EnsemblMetazoa" id="GPPI039451-RA">
    <property type="protein sequence ID" value="GPPI039451-PA"/>
    <property type="gene ID" value="GPPI039451"/>
</dbReference>
<dbReference type="Pfam" id="PF21787">
    <property type="entry name" value="TNP-like_RNaseH_N"/>
    <property type="match status" value="1"/>
</dbReference>
<dbReference type="EMBL" id="JXJN01019841">
    <property type="status" value="NOT_ANNOTATED_CDS"/>
    <property type="molecule type" value="Genomic_DNA"/>
</dbReference>
<feature type="compositionally biased region" description="Basic and acidic residues" evidence="1">
    <location>
        <begin position="1"/>
        <end position="10"/>
    </location>
</feature>
<reference evidence="4" key="1">
    <citation type="submission" date="2015-01" db="EMBL/GenBank/DDBJ databases">
        <authorList>
            <person name="Aksoy S."/>
            <person name="Warren W."/>
            <person name="Wilson R.K."/>
        </authorList>
    </citation>
    <scope>NUCLEOTIDE SEQUENCE [LARGE SCALE GENOMIC DNA]</scope>
    <source>
        <strain evidence="4">IAEA</strain>
    </source>
</reference>
<evidence type="ECO:0000313" key="3">
    <source>
        <dbReference type="EnsemblMetazoa" id="GPPI039451-PA"/>
    </source>
</evidence>
<reference evidence="3" key="2">
    <citation type="submission" date="2020-05" db="UniProtKB">
        <authorList>
            <consortium name="EnsemblMetazoa"/>
        </authorList>
    </citation>
    <scope>IDENTIFICATION</scope>
    <source>
        <strain evidence="3">IAEA</strain>
    </source>
</reference>
<keyword evidence="4" id="KW-1185">Reference proteome</keyword>